<feature type="domain" description="Retroviral polymerase SH3-like" evidence="2">
    <location>
        <begin position="217"/>
        <end position="277"/>
    </location>
</feature>
<evidence type="ECO:0000259" key="2">
    <source>
        <dbReference type="Pfam" id="PF25597"/>
    </source>
</evidence>
<evidence type="ECO:0000313" key="3">
    <source>
        <dbReference type="EMBL" id="KAL0413257.1"/>
    </source>
</evidence>
<reference evidence="3" key="2">
    <citation type="journal article" date="2024" name="Plant">
        <title>Genomic evolution and insights into agronomic trait innovations of Sesamum species.</title>
        <authorList>
            <person name="Miao H."/>
            <person name="Wang L."/>
            <person name="Qu L."/>
            <person name="Liu H."/>
            <person name="Sun Y."/>
            <person name="Le M."/>
            <person name="Wang Q."/>
            <person name="Wei S."/>
            <person name="Zheng Y."/>
            <person name="Lin W."/>
            <person name="Duan Y."/>
            <person name="Cao H."/>
            <person name="Xiong S."/>
            <person name="Wang X."/>
            <person name="Wei L."/>
            <person name="Li C."/>
            <person name="Ma Q."/>
            <person name="Ju M."/>
            <person name="Zhao R."/>
            <person name="Li G."/>
            <person name="Mu C."/>
            <person name="Tian Q."/>
            <person name="Mei H."/>
            <person name="Zhang T."/>
            <person name="Gao T."/>
            <person name="Zhang H."/>
        </authorList>
    </citation>
    <scope>NUCLEOTIDE SEQUENCE</scope>
    <source>
        <strain evidence="3">G02</strain>
    </source>
</reference>
<dbReference type="AlphaFoldDB" id="A0AAW2U9D7"/>
<evidence type="ECO:0000259" key="1">
    <source>
        <dbReference type="Pfam" id="PF07727"/>
    </source>
</evidence>
<protein>
    <submittedName>
        <fullName evidence="3">Transposon Ty5-1 protein</fullName>
    </submittedName>
</protein>
<name>A0AAW2U9D7_SESRA</name>
<dbReference type="PANTHER" id="PTHR34222">
    <property type="entry name" value="GAG_PRE-INTEGRS DOMAIN-CONTAINING PROTEIN"/>
    <property type="match status" value="1"/>
</dbReference>
<dbReference type="SUPFAM" id="SSF56672">
    <property type="entry name" value="DNA/RNA polymerases"/>
    <property type="match status" value="1"/>
</dbReference>
<dbReference type="EMBL" id="JACGWJ010000006">
    <property type="protein sequence ID" value="KAL0413257.1"/>
    <property type="molecule type" value="Genomic_DNA"/>
</dbReference>
<organism evidence="3">
    <name type="scientific">Sesamum radiatum</name>
    <name type="common">Black benniseed</name>
    <dbReference type="NCBI Taxonomy" id="300843"/>
    <lineage>
        <taxon>Eukaryota</taxon>
        <taxon>Viridiplantae</taxon>
        <taxon>Streptophyta</taxon>
        <taxon>Embryophyta</taxon>
        <taxon>Tracheophyta</taxon>
        <taxon>Spermatophyta</taxon>
        <taxon>Magnoliopsida</taxon>
        <taxon>eudicotyledons</taxon>
        <taxon>Gunneridae</taxon>
        <taxon>Pentapetalae</taxon>
        <taxon>asterids</taxon>
        <taxon>lamiids</taxon>
        <taxon>Lamiales</taxon>
        <taxon>Pedaliaceae</taxon>
        <taxon>Sesamum</taxon>
    </lineage>
</organism>
<reference evidence="3" key="1">
    <citation type="submission" date="2020-06" db="EMBL/GenBank/DDBJ databases">
        <authorList>
            <person name="Li T."/>
            <person name="Hu X."/>
            <person name="Zhang T."/>
            <person name="Song X."/>
            <person name="Zhang H."/>
            <person name="Dai N."/>
            <person name="Sheng W."/>
            <person name="Hou X."/>
            <person name="Wei L."/>
        </authorList>
    </citation>
    <scope>NUCLEOTIDE SEQUENCE</scope>
    <source>
        <strain evidence="3">G02</strain>
        <tissue evidence="3">Leaf</tissue>
    </source>
</reference>
<dbReference type="Pfam" id="PF07727">
    <property type="entry name" value="RVT_2"/>
    <property type="match status" value="1"/>
</dbReference>
<dbReference type="InterPro" id="IPR057670">
    <property type="entry name" value="SH3_retrovirus"/>
</dbReference>
<dbReference type="InterPro" id="IPR043502">
    <property type="entry name" value="DNA/RNA_pol_sf"/>
</dbReference>
<gene>
    <name evidence="3" type="ORF">Sradi_1527400</name>
</gene>
<dbReference type="Pfam" id="PF25597">
    <property type="entry name" value="SH3_retrovirus"/>
    <property type="match status" value="1"/>
</dbReference>
<dbReference type="InterPro" id="IPR013103">
    <property type="entry name" value="RVT_2"/>
</dbReference>
<accession>A0AAW2U9D7</accession>
<dbReference type="PANTHER" id="PTHR34222:SF99">
    <property type="entry name" value="PROTEIN, PUTATIVE-RELATED"/>
    <property type="match status" value="1"/>
</dbReference>
<proteinExistence type="predicted"/>
<sequence>MQFLMGLHDSFNSERSQILMLDLLPDIERTFSMVYAVEEQRAVQTNLEANSNHMACQLTLNEEARGGLQQKKAFVDKRNAKKKGKTFAANVDVRNEETSKGQSQNVVEIVAEVLKRMQKESAPSDPLTNYAHYAQFDEDFAGNVVIPTEINKFCWIIDTGATNHYLNLSIYTDQMDQKGLFSILALTPTKLLDWKTPYEKLTGNPPQYEHLRTFGALCYATDNTPHRSKFQSRVLRCILIGYAMHKKAYKLFDLDNQAVIFSRDVQFYENMFPFSSTQPINSSLALPTVPLQLDNMMSPAPQATDLAEQINDHTSNPTSAPQLHDDGTVERYKARLVTKGFTQIASVDYTDNFSPVAKTITVHLFLALATVHGWPLHQIDVNNAFLHGHLEEDLYMIPPEGYTVAPGLVCQLNRSIYGLKQASYQWNAELTLKLIDFGFTQSAHDHCLFTKATSAGIMALLLYVDDILVAAPTVALIQSIKDYLHSLFTIKDLGDDRYFLGLEVARNSDGIYVAQTK</sequence>
<feature type="domain" description="Reverse transcriptase Ty1/copia-type" evidence="1">
    <location>
        <begin position="325"/>
        <end position="516"/>
    </location>
</feature>
<comment type="caution">
    <text evidence="3">The sequence shown here is derived from an EMBL/GenBank/DDBJ whole genome shotgun (WGS) entry which is preliminary data.</text>
</comment>